<feature type="region of interest" description="Disordered" evidence="6">
    <location>
        <begin position="400"/>
        <end position="472"/>
    </location>
</feature>
<evidence type="ECO:0000256" key="3">
    <source>
        <dbReference type="ARBA" id="ARBA00023015"/>
    </source>
</evidence>
<dbReference type="PANTHER" id="PTHR12264:SF23">
    <property type="entry name" value="TRANSCRIPTION INITIATION FACTOR TFIID SUBUNIT 12 DOMAIN-CONTAINING PROTEIN"/>
    <property type="match status" value="1"/>
</dbReference>
<dbReference type="PANTHER" id="PTHR12264">
    <property type="entry name" value="TRANSCRIPTION INITIATION FACTOR TFIID SUBUNIT 12"/>
    <property type="match status" value="1"/>
</dbReference>
<gene>
    <name evidence="8" type="ORF">HID58_036370</name>
</gene>
<dbReference type="Pfam" id="PF03847">
    <property type="entry name" value="TFIID_20kDa"/>
    <property type="match status" value="1"/>
</dbReference>
<sequence>DTIVISSSTIPNYKYNPSPSSQIRSSSLSPRPLQSPNPMEPPPASSAPPPSSLQQRQRYVTAPISNSAASPAMVSTTTEGVIQNMASQSPAIGARIPSPSPLEQQTQSQQLARTQQLPIMQQSPMSNYHIAPSPSVNQIQQQQGQYGGVLRQQGQYVDVLRQQGQYVDVLGQQGQYGDVLRQQGEMYGTMNFGGSGQSGHLSMLNGGAGAAQMNIHQSQSLLPSSPRQQSGLVHGSQFHPGSSEQQLHGIGVMESLILRSQMRANPALYPQHRTNLGLMRSQQHVLTLPQYVFLLKGLPEIFLQSLVKVQNFQRTPSLAFINAQLSGLAQNGQAGMVQNSLTQQQQWLQLISEINSPNSQSFRLQPSQRQALLLQQQFPSAQLHQNSMPLNQQQISHIIHQQSQMNQAQMNPSQLQQMPQPQQQQMPINQQQPSPRMPSHAGQRSVGLTGSQPDATQPGATTPGVVRSSQGPEATNQLLGKRKLQDLVSQVIVLLDPLVDAHAKLDPDVEDLLLELADDFLDSVTSFACRLAKHRKSTVLEPKDVLLHLEKNLQLTVPGFSSQNKHQTKNVPTDLHKKRIAMGQKLRALVESSRPGTNASNSKETIRQVMVNPNGANHLLRPSPTSEQLVSQTSGPPSKRHSIGQVVDSGLINLS</sequence>
<protein>
    <recommendedName>
        <fullName evidence="7">Transcription initiation factor TFIID subunit 12 domain-containing protein</fullName>
    </recommendedName>
</protein>
<dbReference type="CDD" id="cd07981">
    <property type="entry name" value="HFD_TAF12"/>
    <property type="match status" value="1"/>
</dbReference>
<keyword evidence="9" id="KW-1185">Reference proteome</keyword>
<evidence type="ECO:0000256" key="1">
    <source>
        <dbReference type="ARBA" id="ARBA00004123"/>
    </source>
</evidence>
<feature type="compositionally biased region" description="Polar residues" evidence="6">
    <location>
        <begin position="1"/>
        <end position="11"/>
    </location>
</feature>
<dbReference type="Gene3D" id="1.10.20.10">
    <property type="entry name" value="Histone, subunit A"/>
    <property type="match status" value="1"/>
</dbReference>
<organism evidence="8 9">
    <name type="scientific">Brassica napus</name>
    <name type="common">Rape</name>
    <dbReference type="NCBI Taxonomy" id="3708"/>
    <lineage>
        <taxon>Eukaryota</taxon>
        <taxon>Viridiplantae</taxon>
        <taxon>Streptophyta</taxon>
        <taxon>Embryophyta</taxon>
        <taxon>Tracheophyta</taxon>
        <taxon>Spermatophyta</taxon>
        <taxon>Magnoliopsida</taxon>
        <taxon>eudicotyledons</taxon>
        <taxon>Gunneridae</taxon>
        <taxon>Pentapetalae</taxon>
        <taxon>rosids</taxon>
        <taxon>malvids</taxon>
        <taxon>Brassicales</taxon>
        <taxon>Brassicaceae</taxon>
        <taxon>Brassiceae</taxon>
        <taxon>Brassica</taxon>
    </lineage>
</organism>
<feature type="compositionally biased region" description="Pro residues" evidence="6">
    <location>
        <begin position="33"/>
        <end position="51"/>
    </location>
</feature>
<feature type="region of interest" description="Disordered" evidence="6">
    <location>
        <begin position="614"/>
        <end position="655"/>
    </location>
</feature>
<accession>A0ABQ8C7J6</accession>
<name>A0ABQ8C7J6_BRANA</name>
<keyword evidence="3" id="KW-0805">Transcription regulation</keyword>
<feature type="domain" description="Transcription initiation factor TFIID subunit 12" evidence="7">
    <location>
        <begin position="480"/>
        <end position="554"/>
    </location>
</feature>
<dbReference type="InterPro" id="IPR009072">
    <property type="entry name" value="Histone-fold"/>
</dbReference>
<feature type="region of interest" description="Disordered" evidence="6">
    <location>
        <begin position="1"/>
        <end position="56"/>
    </location>
</feature>
<feature type="non-terminal residue" evidence="8">
    <location>
        <position position="1"/>
    </location>
</feature>
<comment type="caution">
    <text evidence="8">The sequence shown here is derived from an EMBL/GenBank/DDBJ whole genome shotgun (WGS) entry which is preliminary data.</text>
</comment>
<feature type="compositionally biased region" description="Polar residues" evidence="6">
    <location>
        <begin position="446"/>
        <end position="460"/>
    </location>
</feature>
<reference evidence="8 9" key="1">
    <citation type="submission" date="2021-05" db="EMBL/GenBank/DDBJ databases">
        <title>Genome Assembly of Synthetic Allotetraploid Brassica napus Reveals Homoeologous Exchanges between Subgenomes.</title>
        <authorList>
            <person name="Davis J.T."/>
        </authorList>
    </citation>
    <scope>NUCLEOTIDE SEQUENCE [LARGE SCALE GENOMIC DNA]</scope>
    <source>
        <strain evidence="9">cv. Da-Ae</strain>
        <tissue evidence="8">Seedling</tissue>
    </source>
</reference>
<proteinExistence type="inferred from homology"/>
<keyword evidence="5" id="KW-0539">Nucleus</keyword>
<evidence type="ECO:0000256" key="2">
    <source>
        <dbReference type="ARBA" id="ARBA00007530"/>
    </source>
</evidence>
<dbReference type="InterPro" id="IPR003228">
    <property type="entry name" value="TFIID_TAF12_dom"/>
</dbReference>
<evidence type="ECO:0000313" key="9">
    <source>
        <dbReference type="Proteomes" id="UP000824890"/>
    </source>
</evidence>
<evidence type="ECO:0000313" key="8">
    <source>
        <dbReference type="EMBL" id="KAH0913049.1"/>
    </source>
</evidence>
<evidence type="ECO:0000256" key="5">
    <source>
        <dbReference type="ARBA" id="ARBA00023242"/>
    </source>
</evidence>
<feature type="compositionally biased region" description="Low complexity" evidence="6">
    <location>
        <begin position="16"/>
        <end position="32"/>
    </location>
</feature>
<keyword evidence="4" id="KW-0804">Transcription</keyword>
<evidence type="ECO:0000259" key="7">
    <source>
        <dbReference type="Pfam" id="PF03847"/>
    </source>
</evidence>
<dbReference type="EMBL" id="JAGKQM010000009">
    <property type="protein sequence ID" value="KAH0913049.1"/>
    <property type="molecule type" value="Genomic_DNA"/>
</dbReference>
<feature type="compositionally biased region" description="Low complexity" evidence="6">
    <location>
        <begin position="400"/>
        <end position="434"/>
    </location>
</feature>
<evidence type="ECO:0000256" key="6">
    <source>
        <dbReference type="SAM" id="MobiDB-lite"/>
    </source>
</evidence>
<dbReference type="InterPro" id="IPR037794">
    <property type="entry name" value="TAF12"/>
</dbReference>
<feature type="compositionally biased region" description="Polar residues" evidence="6">
    <location>
        <begin position="623"/>
        <end position="636"/>
    </location>
</feature>
<dbReference type="Proteomes" id="UP000824890">
    <property type="component" value="Unassembled WGS sequence"/>
</dbReference>
<comment type="subcellular location">
    <subcellularLocation>
        <location evidence="1">Nucleus</location>
    </subcellularLocation>
</comment>
<evidence type="ECO:0000256" key="4">
    <source>
        <dbReference type="ARBA" id="ARBA00023163"/>
    </source>
</evidence>
<comment type="similarity">
    <text evidence="2">Belongs to the TAF12 family.</text>
</comment>
<dbReference type="SUPFAM" id="SSF47113">
    <property type="entry name" value="Histone-fold"/>
    <property type="match status" value="1"/>
</dbReference>